<gene>
    <name evidence="3" type="ORF">CLV35_1574</name>
</gene>
<dbReference type="GO" id="GO:0016791">
    <property type="term" value="F:phosphatase activity"/>
    <property type="evidence" value="ECO:0007669"/>
    <property type="project" value="TreeGrafter"/>
</dbReference>
<evidence type="ECO:0000256" key="1">
    <source>
        <dbReference type="ARBA" id="ARBA00022801"/>
    </source>
</evidence>
<dbReference type="InterPro" id="IPR029016">
    <property type="entry name" value="GAF-like_dom_sf"/>
</dbReference>
<dbReference type="SUPFAM" id="SSF55781">
    <property type="entry name" value="GAF domain-like"/>
    <property type="match status" value="1"/>
</dbReference>
<dbReference type="InterPro" id="IPR036457">
    <property type="entry name" value="PPM-type-like_dom_sf"/>
</dbReference>
<dbReference type="PANTHER" id="PTHR43156">
    <property type="entry name" value="STAGE II SPORULATION PROTEIN E-RELATED"/>
    <property type="match status" value="1"/>
</dbReference>
<dbReference type="InterPro" id="IPR003594">
    <property type="entry name" value="HATPase_dom"/>
</dbReference>
<dbReference type="Gene3D" id="3.30.450.40">
    <property type="match status" value="1"/>
</dbReference>
<evidence type="ECO:0000313" key="4">
    <source>
        <dbReference type="Proteomes" id="UP000281955"/>
    </source>
</evidence>
<evidence type="ECO:0000259" key="2">
    <source>
        <dbReference type="SMART" id="SM00331"/>
    </source>
</evidence>
<dbReference type="SMART" id="SM00331">
    <property type="entry name" value="PP2C_SIG"/>
    <property type="match status" value="1"/>
</dbReference>
<dbReference type="InterPro" id="IPR052016">
    <property type="entry name" value="Bact_Sigma-Reg"/>
</dbReference>
<comment type="caution">
    <text evidence="3">The sequence shown here is derived from an EMBL/GenBank/DDBJ whole genome shotgun (WGS) entry which is preliminary data.</text>
</comment>
<dbReference type="Pfam" id="PF07228">
    <property type="entry name" value="SpoIIE"/>
    <property type="match status" value="1"/>
</dbReference>
<dbReference type="InterPro" id="IPR036890">
    <property type="entry name" value="HATPase_C_sf"/>
</dbReference>
<dbReference type="CDD" id="cd16936">
    <property type="entry name" value="HATPase_RsbW-like"/>
    <property type="match status" value="1"/>
</dbReference>
<organism evidence="3 4">
    <name type="scientific">Motilibacter peucedani</name>
    <dbReference type="NCBI Taxonomy" id="598650"/>
    <lineage>
        <taxon>Bacteria</taxon>
        <taxon>Bacillati</taxon>
        <taxon>Actinomycetota</taxon>
        <taxon>Actinomycetes</taxon>
        <taxon>Motilibacterales</taxon>
        <taxon>Motilibacteraceae</taxon>
        <taxon>Motilibacter</taxon>
    </lineage>
</organism>
<dbReference type="Gene3D" id="3.30.565.10">
    <property type="entry name" value="Histidine kinase-like ATPase, C-terminal domain"/>
    <property type="match status" value="1"/>
</dbReference>
<proteinExistence type="predicted"/>
<name>A0A420XSK1_9ACTN</name>
<protein>
    <submittedName>
        <fullName evidence="3">Serine phosphatase RsbU (Regulator of sigma subunit)</fullName>
    </submittedName>
</protein>
<dbReference type="Proteomes" id="UP000281955">
    <property type="component" value="Unassembled WGS sequence"/>
</dbReference>
<dbReference type="AlphaFoldDB" id="A0A420XSK1"/>
<dbReference type="Gene3D" id="3.60.40.10">
    <property type="entry name" value="PPM-type phosphatase domain"/>
    <property type="match status" value="1"/>
</dbReference>
<dbReference type="OrthoDB" id="118142at2"/>
<dbReference type="PANTHER" id="PTHR43156:SF2">
    <property type="entry name" value="STAGE II SPORULATION PROTEIN E"/>
    <property type="match status" value="1"/>
</dbReference>
<reference evidence="3 4" key="1">
    <citation type="submission" date="2018-10" db="EMBL/GenBank/DDBJ databases">
        <title>Genomic Encyclopedia of Archaeal and Bacterial Type Strains, Phase II (KMG-II): from individual species to whole genera.</title>
        <authorList>
            <person name="Goeker M."/>
        </authorList>
    </citation>
    <scope>NUCLEOTIDE SEQUENCE [LARGE SCALE GENOMIC DNA]</scope>
    <source>
        <strain evidence="3 4">RP-AC37</strain>
    </source>
</reference>
<dbReference type="EMBL" id="RBWV01000010">
    <property type="protein sequence ID" value="RKS77872.1"/>
    <property type="molecule type" value="Genomic_DNA"/>
</dbReference>
<dbReference type="SUPFAM" id="SSF55874">
    <property type="entry name" value="ATPase domain of HSP90 chaperone/DNA topoisomerase II/histidine kinase"/>
    <property type="match status" value="1"/>
</dbReference>
<evidence type="ECO:0000313" key="3">
    <source>
        <dbReference type="EMBL" id="RKS77872.1"/>
    </source>
</evidence>
<dbReference type="Pfam" id="PF01590">
    <property type="entry name" value="GAF"/>
    <property type="match status" value="1"/>
</dbReference>
<dbReference type="Pfam" id="PF13581">
    <property type="entry name" value="HATPase_c_2"/>
    <property type="match status" value="1"/>
</dbReference>
<keyword evidence="4" id="KW-1185">Reference proteome</keyword>
<feature type="domain" description="PPM-type phosphatase" evidence="2">
    <location>
        <begin position="196"/>
        <end position="407"/>
    </location>
</feature>
<dbReference type="SUPFAM" id="SSF81606">
    <property type="entry name" value="PP2C-like"/>
    <property type="match status" value="1"/>
</dbReference>
<keyword evidence="1" id="KW-0378">Hydrolase</keyword>
<dbReference type="InterPro" id="IPR003018">
    <property type="entry name" value="GAF"/>
</dbReference>
<dbReference type="InterPro" id="IPR001932">
    <property type="entry name" value="PPM-type_phosphatase-like_dom"/>
</dbReference>
<dbReference type="RefSeq" id="WP_121192858.1">
    <property type="nucleotide sequence ID" value="NZ_RBWV01000010.1"/>
</dbReference>
<sequence>MTTTDEAARLKALADYVDLEAPAAPELEAVVRLAAAVSGAPMATVNLIDEHLQRQLVTHGFPREDCSREDSMCFTTLRIGRFVNTADASQDARFASGPFVDGRLGQVRGYAAAPLETPEGHLLGTLCAFGPEPRELDQAQAAALQDLAQVVVALFDRERQARAAAQLTARVEQARYTAEASRALQETLLPQQVSGTDRVVVATRYMPGTDGAEVGGDWYDVVRTPDSVVLVIGDVQGHSSRAAALMGQVRTAVRAYVSEGHSPDAALERTNALMVALGTELFATCALVALDEATGWVTAASAGHPEPLALRSDGRVGALEVEPGPPLGVAPDAAFPASRHRFTTRTRLVLYTDGVVESRRSDADGAALLEARLRRSGAAGPEEVADALVGPVAAGLSDDAALLVVDYAGVPSQVKEAHLELAPDMRSVGEARDYLRTTLDAWEIPQDVEDSAELIVSELVTNALLHTGAPAVLVLRYDTGGELLALGVEDTSTRHPQPRELSDDSLTGRGMFIVEALAERWWVAPAGDGKTVWADLAVV</sequence>
<dbReference type="InParanoid" id="A0A420XSK1"/>
<accession>A0A420XSK1</accession>